<dbReference type="Proteomes" id="UP001165083">
    <property type="component" value="Unassembled WGS sequence"/>
</dbReference>
<feature type="region of interest" description="Disordered" evidence="2">
    <location>
        <begin position="165"/>
        <end position="191"/>
    </location>
</feature>
<accession>A0A9W6TZJ7</accession>
<feature type="compositionally biased region" description="Acidic residues" evidence="2">
    <location>
        <begin position="397"/>
        <end position="407"/>
    </location>
</feature>
<dbReference type="EMBL" id="BSXW01000565">
    <property type="protein sequence ID" value="GMF25706.1"/>
    <property type="molecule type" value="Genomic_DNA"/>
</dbReference>
<dbReference type="GO" id="GO:0004190">
    <property type="term" value="F:aspartic-type endopeptidase activity"/>
    <property type="evidence" value="ECO:0007669"/>
    <property type="project" value="InterPro"/>
</dbReference>
<feature type="compositionally biased region" description="Basic and acidic residues" evidence="2">
    <location>
        <begin position="711"/>
        <end position="722"/>
    </location>
</feature>
<keyword evidence="1" id="KW-0378">Hydrolase</keyword>
<dbReference type="OrthoDB" id="125591at2759"/>
<evidence type="ECO:0000313" key="4">
    <source>
        <dbReference type="EMBL" id="GMF25706.1"/>
    </source>
</evidence>
<organism evidence="4 5">
    <name type="scientific">Phytophthora lilii</name>
    <dbReference type="NCBI Taxonomy" id="2077276"/>
    <lineage>
        <taxon>Eukaryota</taxon>
        <taxon>Sar</taxon>
        <taxon>Stramenopiles</taxon>
        <taxon>Oomycota</taxon>
        <taxon>Peronosporomycetes</taxon>
        <taxon>Peronosporales</taxon>
        <taxon>Peronosporaceae</taxon>
        <taxon>Phytophthora</taxon>
    </lineage>
</organism>
<evidence type="ECO:0000313" key="5">
    <source>
        <dbReference type="Proteomes" id="UP001165083"/>
    </source>
</evidence>
<dbReference type="PROSITE" id="PS50175">
    <property type="entry name" value="ASP_PROT_RETROV"/>
    <property type="match status" value="1"/>
</dbReference>
<dbReference type="InterPro" id="IPR021109">
    <property type="entry name" value="Peptidase_aspartic_dom_sf"/>
</dbReference>
<comment type="caution">
    <text evidence="4">The sequence shown here is derived from an EMBL/GenBank/DDBJ whole genome shotgun (WGS) entry which is preliminary data.</text>
</comment>
<dbReference type="PROSITE" id="PS00141">
    <property type="entry name" value="ASP_PROTEASE"/>
    <property type="match status" value="1"/>
</dbReference>
<feature type="compositionally biased region" description="Basic and acidic residues" evidence="2">
    <location>
        <begin position="172"/>
        <end position="191"/>
    </location>
</feature>
<dbReference type="Pfam" id="PF13650">
    <property type="entry name" value="Asp_protease_2"/>
    <property type="match status" value="1"/>
</dbReference>
<proteinExistence type="predicted"/>
<dbReference type="CDD" id="cd00303">
    <property type="entry name" value="retropepsin_like"/>
    <property type="match status" value="1"/>
</dbReference>
<feature type="region of interest" description="Disordered" evidence="2">
    <location>
        <begin position="388"/>
        <end position="413"/>
    </location>
</feature>
<reference evidence="4" key="1">
    <citation type="submission" date="2023-04" db="EMBL/GenBank/DDBJ databases">
        <title>Phytophthora lilii NBRC 32176.</title>
        <authorList>
            <person name="Ichikawa N."/>
            <person name="Sato H."/>
            <person name="Tonouchi N."/>
        </authorList>
    </citation>
    <scope>NUCLEOTIDE SEQUENCE</scope>
    <source>
        <strain evidence="4">NBRC 32176</strain>
    </source>
</reference>
<dbReference type="InterPro" id="IPR001995">
    <property type="entry name" value="Peptidase_A2_cat"/>
</dbReference>
<feature type="compositionally biased region" description="Polar residues" evidence="2">
    <location>
        <begin position="699"/>
        <end position="708"/>
    </location>
</feature>
<evidence type="ECO:0000256" key="1">
    <source>
        <dbReference type="ARBA" id="ARBA00022801"/>
    </source>
</evidence>
<protein>
    <submittedName>
        <fullName evidence="4">Unnamed protein product</fullName>
    </submittedName>
</protein>
<dbReference type="InterPro" id="IPR001969">
    <property type="entry name" value="Aspartic_peptidase_AS"/>
</dbReference>
<name>A0A9W6TZJ7_9STRA</name>
<dbReference type="AlphaFoldDB" id="A0A9W6TZJ7"/>
<evidence type="ECO:0000259" key="3">
    <source>
        <dbReference type="PROSITE" id="PS50175"/>
    </source>
</evidence>
<dbReference type="SUPFAM" id="SSF50630">
    <property type="entry name" value="Acid proteases"/>
    <property type="match status" value="1"/>
</dbReference>
<gene>
    <name evidence="4" type="ORF">Plil01_001063500</name>
</gene>
<feature type="region of interest" description="Disordered" evidence="2">
    <location>
        <begin position="687"/>
        <end position="725"/>
    </location>
</feature>
<sequence length="928" mass="102862">MPAYSRLVLTVDSGSGGSSIDSDSTAPAISDYGTLQHPTGLAVEGTVEAAAAAQYVMDALPDSNSGNCVSIAYAPSKREIAAVHPLVEARVQEEKRKEREVSDQGERGVCSWHGSWCKKLAGVWGAVTPLLTDWAIFGFALKPASLRQVLWVVVVALSGRDDEATASTPRSVKFDPVDDRGHGSGVDKDDEVEMKMEPAEEEVEDGEVDELSVVVGKSSTPRPVARRLDDDLEEIGRSMTATSAWVSMFSPKEVGGAKWIMLEKELICPIDSSSVSKLAEQTKRLLEAMGFECTALPSKVALDVWELGDVSAELTKWKRKLKDTFGIRGLVTVMKLGEADPRNIPLPDTPKKAKSNTQVQTPAIKTEVFGTSAASPYFMDSHMVTPKKSRASRRYTDDDDDNDDIGGGDDPRDDLAAQIRRTYLREDEEEAQRITLTNHISLKKLTKFSGARNRSERSLQWLKKFIYEVEGTNTPQYRWCEAFQLCMEDGAGHWVRQLPKKTRKRWSLLCEAFMTYYCSQYDQTPASKYYTAERDSGEHICDYLLPLNGYARSASIHYEFGGRTGEQHVKNFLETCRDDELVEQLIPQRFDNIAKVEAVINDKLVADRRRKGLGRSSSKPSREGVVAMTQADVTTVVETETTVEVTVEAVAMTATAAKSPSSMHQSTSYMKRGLTRCDYSDGEYMDTAETGHFPDRSGGQRTDVTSPRQARHGELTPPRDDAGVTATAGHVQNTDRVLPVVIHAIRRTSASASASFVPKSMAIKLNKGERKGWWSKKQFGKQKRMRALVLGAVNDVRTKILLDTGANVSAVTDSFARKLRLRRRVSKDMRLDVQGIGKDKVYTDERAVIKLTLGWELVYEFKVWIMPHFAGVDVILGTDFMIPAGVRLDLFRSTMQNPDVVVVPLIKAQREVDELPTDKHVPGGPTED</sequence>
<keyword evidence="5" id="KW-1185">Reference proteome</keyword>
<dbReference type="Gene3D" id="2.40.70.10">
    <property type="entry name" value="Acid Proteases"/>
    <property type="match status" value="1"/>
</dbReference>
<feature type="domain" description="Peptidase A2" evidence="3">
    <location>
        <begin position="798"/>
        <end position="837"/>
    </location>
</feature>
<dbReference type="GO" id="GO:0006508">
    <property type="term" value="P:proteolysis"/>
    <property type="evidence" value="ECO:0007669"/>
    <property type="project" value="InterPro"/>
</dbReference>
<evidence type="ECO:0000256" key="2">
    <source>
        <dbReference type="SAM" id="MobiDB-lite"/>
    </source>
</evidence>